<evidence type="ECO:0000256" key="2">
    <source>
        <dbReference type="SAM" id="MobiDB-lite"/>
    </source>
</evidence>
<evidence type="ECO:0000313" key="5">
    <source>
        <dbReference type="Proteomes" id="UP000298138"/>
    </source>
</evidence>
<dbReference type="FunFam" id="3.30.300.130:FF:000001">
    <property type="entry name" value="NFU1 iron-sulfur cluster scaffold"/>
    <property type="match status" value="1"/>
</dbReference>
<dbReference type="Gene3D" id="3.30.300.130">
    <property type="entry name" value="Fe-S cluster assembly (FSCA)"/>
    <property type="match status" value="1"/>
</dbReference>
<dbReference type="InterPro" id="IPR036498">
    <property type="entry name" value="Nfu/NifU_N_sf"/>
</dbReference>
<dbReference type="GO" id="GO:0005506">
    <property type="term" value="F:iron ion binding"/>
    <property type="evidence" value="ECO:0007669"/>
    <property type="project" value="InterPro"/>
</dbReference>
<dbReference type="SUPFAM" id="SSF110836">
    <property type="entry name" value="Hypothetical protein SAV1430"/>
    <property type="match status" value="1"/>
</dbReference>
<dbReference type="InterPro" id="IPR014824">
    <property type="entry name" value="Nfu/NifU_N"/>
</dbReference>
<evidence type="ECO:0000256" key="1">
    <source>
        <dbReference type="ARBA" id="ARBA00006420"/>
    </source>
</evidence>
<reference evidence="4 5" key="1">
    <citation type="submission" date="2019-04" db="EMBL/GenBank/DDBJ databases">
        <title>Comparative genomics and transcriptomics to analyze fruiting body development in filamentous ascomycetes.</title>
        <authorList>
            <consortium name="DOE Joint Genome Institute"/>
            <person name="Lutkenhaus R."/>
            <person name="Traeger S."/>
            <person name="Breuer J."/>
            <person name="Kuo A."/>
            <person name="Lipzen A."/>
            <person name="Pangilinan J."/>
            <person name="Dilworth D."/>
            <person name="Sandor L."/>
            <person name="Poggeler S."/>
            <person name="Barry K."/>
            <person name="Grigoriev I.V."/>
            <person name="Nowrousian M."/>
        </authorList>
    </citation>
    <scope>NUCLEOTIDE SEQUENCE [LARGE SCALE GENOMIC DNA]</scope>
    <source>
        <strain evidence="4 5">CBS 389.68</strain>
    </source>
</reference>
<dbReference type="GO" id="GO:0005739">
    <property type="term" value="C:mitochondrion"/>
    <property type="evidence" value="ECO:0007669"/>
    <property type="project" value="TreeGrafter"/>
</dbReference>
<dbReference type="FunFam" id="3.30.1370.70:FF:000001">
    <property type="entry name" value="NifU-like protein 4, mitochondrial"/>
    <property type="match status" value="1"/>
</dbReference>
<dbReference type="GO" id="GO:0016226">
    <property type="term" value="P:iron-sulfur cluster assembly"/>
    <property type="evidence" value="ECO:0007669"/>
    <property type="project" value="InterPro"/>
</dbReference>
<dbReference type="InterPro" id="IPR001075">
    <property type="entry name" value="NIF_FeS_clus_asmbl_NifU_C"/>
</dbReference>
<dbReference type="GO" id="GO:0051536">
    <property type="term" value="F:iron-sulfur cluster binding"/>
    <property type="evidence" value="ECO:0007669"/>
    <property type="project" value="InterPro"/>
</dbReference>
<dbReference type="Gene3D" id="3.30.1370.70">
    <property type="entry name" value="Scaffold protein Nfu/NifU, N-terminal domain"/>
    <property type="match status" value="1"/>
</dbReference>
<dbReference type="FunCoup" id="A0A4S2N7D3">
    <property type="interactions" value="343"/>
</dbReference>
<dbReference type="Proteomes" id="UP000298138">
    <property type="component" value="Unassembled WGS sequence"/>
</dbReference>
<dbReference type="SMART" id="SM00932">
    <property type="entry name" value="Nfu_N"/>
    <property type="match status" value="1"/>
</dbReference>
<dbReference type="AlphaFoldDB" id="A0A4S2N7D3"/>
<dbReference type="PANTHER" id="PTHR11178">
    <property type="entry name" value="IRON-SULFUR CLUSTER SCAFFOLD PROTEIN NFU-RELATED"/>
    <property type="match status" value="1"/>
</dbReference>
<protein>
    <submittedName>
        <fullName evidence="4">HIRA-interacting protein 5</fullName>
    </submittedName>
</protein>
<evidence type="ECO:0000313" key="4">
    <source>
        <dbReference type="EMBL" id="TGZ85258.1"/>
    </source>
</evidence>
<feature type="domain" description="Scaffold protein Nfu/NifU N-terminal" evidence="3">
    <location>
        <begin position="35"/>
        <end position="124"/>
    </location>
</feature>
<evidence type="ECO:0000259" key="3">
    <source>
        <dbReference type="SMART" id="SM00932"/>
    </source>
</evidence>
<dbReference type="InParanoid" id="A0A4S2N7D3"/>
<dbReference type="Pfam" id="PF08712">
    <property type="entry name" value="Nfu_N"/>
    <property type="match status" value="1"/>
</dbReference>
<accession>A0A4S2N7D3</accession>
<dbReference type="PIRSF" id="PIRSF036773">
    <property type="entry name" value="HIRIP5"/>
    <property type="match status" value="1"/>
</dbReference>
<dbReference type="SUPFAM" id="SSF117916">
    <property type="entry name" value="Fe-S cluster assembly (FSCA) domain-like"/>
    <property type="match status" value="1"/>
</dbReference>
<proteinExistence type="inferred from homology"/>
<dbReference type="PANTHER" id="PTHR11178:SF1">
    <property type="entry name" value="NFU1 IRON-SULFUR CLUSTER SCAFFOLD HOMOLOG, MITOCHONDRIAL"/>
    <property type="match status" value="1"/>
</dbReference>
<dbReference type="InterPro" id="IPR035433">
    <property type="entry name" value="NFU1-like"/>
</dbReference>
<comment type="similarity">
    <text evidence="1">Belongs to the NifU family.</text>
</comment>
<organism evidence="4 5">
    <name type="scientific">Ascodesmis nigricans</name>
    <dbReference type="NCBI Taxonomy" id="341454"/>
    <lineage>
        <taxon>Eukaryota</taxon>
        <taxon>Fungi</taxon>
        <taxon>Dikarya</taxon>
        <taxon>Ascomycota</taxon>
        <taxon>Pezizomycotina</taxon>
        <taxon>Pezizomycetes</taxon>
        <taxon>Pezizales</taxon>
        <taxon>Ascodesmidaceae</taxon>
        <taxon>Ascodesmis</taxon>
    </lineage>
</organism>
<dbReference type="Pfam" id="PF01106">
    <property type="entry name" value="NifU"/>
    <property type="match status" value="1"/>
</dbReference>
<dbReference type="OrthoDB" id="565552at2759"/>
<name>A0A4S2N7D3_9PEZI</name>
<dbReference type="STRING" id="341454.A0A4S2N7D3"/>
<feature type="region of interest" description="Disordered" evidence="2">
    <location>
        <begin position="126"/>
        <end position="147"/>
    </location>
</feature>
<dbReference type="EMBL" id="ML220112">
    <property type="protein sequence ID" value="TGZ85258.1"/>
    <property type="molecule type" value="Genomic_DNA"/>
</dbReference>
<sequence>MASLRPFTRLTRRAALPNYTRPAILHPVFQRSLFIQTANTPNPSALKFLPGQPVLPPSHPGSMEFLSGRSATSSPLARKLFAVDGVTSVFYGPDFITVTKSNDANWAHIKPEVFALITEALSSGEPVVQEDGTGSGMSPDTAPQEGDSEVVEMIKELLDTRIRPSIQEDGGDLEYMGFDEEKGIVKVKLRGACRTCDSSTVTLTNGIEAMLMHYIEEVKGVQQVLAEEEEIAIKEFEKFEEKLRQMKGPDATKSSPALDTAP</sequence>
<gene>
    <name evidence="4" type="ORF">EX30DRAFT_314257</name>
</gene>
<dbReference type="InterPro" id="IPR034904">
    <property type="entry name" value="FSCA_dom_sf"/>
</dbReference>
<keyword evidence="5" id="KW-1185">Reference proteome</keyword>